<evidence type="ECO:0008006" key="4">
    <source>
        <dbReference type="Google" id="ProtNLM"/>
    </source>
</evidence>
<organism evidence="2 3">
    <name type="scientific">Tanacetum coccineum</name>
    <dbReference type="NCBI Taxonomy" id="301880"/>
    <lineage>
        <taxon>Eukaryota</taxon>
        <taxon>Viridiplantae</taxon>
        <taxon>Streptophyta</taxon>
        <taxon>Embryophyta</taxon>
        <taxon>Tracheophyta</taxon>
        <taxon>Spermatophyta</taxon>
        <taxon>Magnoliopsida</taxon>
        <taxon>eudicotyledons</taxon>
        <taxon>Gunneridae</taxon>
        <taxon>Pentapetalae</taxon>
        <taxon>asterids</taxon>
        <taxon>campanulids</taxon>
        <taxon>Asterales</taxon>
        <taxon>Asteraceae</taxon>
        <taxon>Asteroideae</taxon>
        <taxon>Anthemideae</taxon>
        <taxon>Anthemidinae</taxon>
        <taxon>Tanacetum</taxon>
    </lineage>
</organism>
<comment type="caution">
    <text evidence="2">The sequence shown here is derived from an EMBL/GenBank/DDBJ whole genome shotgun (WGS) entry which is preliminary data.</text>
</comment>
<gene>
    <name evidence="2" type="ORF">Tco_0801989</name>
</gene>
<evidence type="ECO:0000313" key="2">
    <source>
        <dbReference type="EMBL" id="GJS95021.1"/>
    </source>
</evidence>
<keyword evidence="3" id="KW-1185">Reference proteome</keyword>
<sequence length="103" mass="11971">MFGGLTYMIRGNVMSYQPKTMEKAIEFANDQMDQKVLTIAERQAEQKRKLEYVMRRTIKCTKQQNKRQNTRRAYTAGPGEKREYTRSFPCVQNATITTKGHGS</sequence>
<reference evidence="2" key="2">
    <citation type="submission" date="2022-01" db="EMBL/GenBank/DDBJ databases">
        <authorList>
            <person name="Yamashiro T."/>
            <person name="Shiraishi A."/>
            <person name="Satake H."/>
            <person name="Nakayama K."/>
        </authorList>
    </citation>
    <scope>NUCLEOTIDE SEQUENCE</scope>
</reference>
<reference evidence="2" key="1">
    <citation type="journal article" date="2022" name="Int. J. Mol. Sci.">
        <title>Draft Genome of Tanacetum Coccineum: Genomic Comparison of Closely Related Tanacetum-Family Plants.</title>
        <authorList>
            <person name="Yamashiro T."/>
            <person name="Shiraishi A."/>
            <person name="Nakayama K."/>
            <person name="Satake H."/>
        </authorList>
    </citation>
    <scope>NUCLEOTIDE SEQUENCE</scope>
</reference>
<evidence type="ECO:0000313" key="3">
    <source>
        <dbReference type="Proteomes" id="UP001151760"/>
    </source>
</evidence>
<dbReference type="EMBL" id="BQNB010011776">
    <property type="protein sequence ID" value="GJS95021.1"/>
    <property type="molecule type" value="Genomic_DNA"/>
</dbReference>
<accession>A0ABQ4ZZU7</accession>
<name>A0ABQ4ZZU7_9ASTR</name>
<evidence type="ECO:0000256" key="1">
    <source>
        <dbReference type="SAM" id="MobiDB-lite"/>
    </source>
</evidence>
<proteinExistence type="predicted"/>
<dbReference type="Proteomes" id="UP001151760">
    <property type="component" value="Unassembled WGS sequence"/>
</dbReference>
<feature type="region of interest" description="Disordered" evidence="1">
    <location>
        <begin position="62"/>
        <end position="84"/>
    </location>
</feature>
<protein>
    <recommendedName>
        <fullName evidence="4">Reverse transcriptase domain-containing protein</fullName>
    </recommendedName>
</protein>